<reference evidence="1 2" key="1">
    <citation type="submission" date="2017-07" db="EMBL/GenBank/DDBJ databases">
        <title>Recovery of genomes from metagenomes via a dereplication, aggregation, and scoring strategy.</title>
        <authorList>
            <person name="Sieber C.M."/>
            <person name="Probst A.J."/>
            <person name="Sharrar A."/>
            <person name="Thomas B.C."/>
            <person name="Hess M."/>
            <person name="Tringe S.G."/>
            <person name="Banfield J.F."/>
        </authorList>
    </citation>
    <scope>NUCLEOTIDE SEQUENCE [LARGE SCALE GENOMIC DNA]</scope>
    <source>
        <strain evidence="1">JGI_Cruoil_03_44_89</strain>
    </source>
</reference>
<evidence type="ECO:0000313" key="2">
    <source>
        <dbReference type="Proteomes" id="UP000215215"/>
    </source>
</evidence>
<dbReference type="AlphaFoldDB" id="A0A235C0P5"/>
<proteinExistence type="predicted"/>
<gene>
    <name evidence="1" type="ORF">CH333_00370</name>
</gene>
<protein>
    <recommendedName>
        <fullName evidence="3">TIGR04076 family protein</fullName>
    </recommendedName>
</protein>
<name>A0A235C0P5_UNCW3</name>
<accession>A0A235C0P5</accession>
<dbReference type="EMBL" id="NOZQ01000003">
    <property type="protein sequence ID" value="OYD17617.1"/>
    <property type="molecule type" value="Genomic_DNA"/>
</dbReference>
<comment type="caution">
    <text evidence="1">The sequence shown here is derived from an EMBL/GenBank/DDBJ whole genome shotgun (WGS) entry which is preliminary data.</text>
</comment>
<evidence type="ECO:0008006" key="3">
    <source>
        <dbReference type="Google" id="ProtNLM"/>
    </source>
</evidence>
<evidence type="ECO:0000313" key="1">
    <source>
        <dbReference type="EMBL" id="OYD17617.1"/>
    </source>
</evidence>
<organism evidence="1 2">
    <name type="scientific">candidate division WOR-3 bacterium JGI_Cruoil_03_44_89</name>
    <dbReference type="NCBI Taxonomy" id="1973748"/>
    <lineage>
        <taxon>Bacteria</taxon>
        <taxon>Bacteria division WOR-3</taxon>
    </lineage>
</organism>
<dbReference type="Proteomes" id="UP000215215">
    <property type="component" value="Unassembled WGS sequence"/>
</dbReference>
<sequence>MKLAIRVKEIRGNCPVYKEGDTFVIEEGYKLLSDIPLCMHSLSSIMPYYIPLSRGVSPKSLGLAKKDTHRAYIQCLDPCKYTGGGTVVFEIAIGG</sequence>
<dbReference type="NCBIfam" id="TIGR04076">
    <property type="entry name" value="TIGR04076 family protein"/>
    <property type="match status" value="1"/>
</dbReference>
<dbReference type="InterPro" id="IPR023811">
    <property type="entry name" value="CHP04076"/>
</dbReference>